<dbReference type="SUPFAM" id="SSF51695">
    <property type="entry name" value="PLC-like phosphodiesterases"/>
    <property type="match status" value="1"/>
</dbReference>
<dbReference type="GO" id="GO:0008889">
    <property type="term" value="F:glycerophosphodiester phosphodiesterase activity"/>
    <property type="evidence" value="ECO:0007669"/>
    <property type="project" value="UniProtKB-EC"/>
</dbReference>
<organism evidence="2 3">
    <name type="scientific">Ketogulonicigenium robustum</name>
    <dbReference type="NCBI Taxonomy" id="92947"/>
    <lineage>
        <taxon>Bacteria</taxon>
        <taxon>Pseudomonadati</taxon>
        <taxon>Pseudomonadota</taxon>
        <taxon>Alphaproteobacteria</taxon>
        <taxon>Rhodobacterales</taxon>
        <taxon>Roseobacteraceae</taxon>
        <taxon>Ketogulonicigenium</taxon>
    </lineage>
</organism>
<reference evidence="2 3" key="1">
    <citation type="submission" date="2017-02" db="EMBL/GenBank/DDBJ databases">
        <title>Ketogulonicigenium robustum SPU B003 Genome sequencing and assembly.</title>
        <authorList>
            <person name="Li Y."/>
            <person name="Liu L."/>
            <person name="Wang C."/>
            <person name="Zhang M."/>
            <person name="Zhang T."/>
            <person name="Zhang Y."/>
        </authorList>
    </citation>
    <scope>NUCLEOTIDE SEQUENCE [LARGE SCALE GENOMIC DNA]</scope>
    <source>
        <strain evidence="2 3">SPU_B003</strain>
    </source>
</reference>
<name>A0A1W6P176_9RHOB</name>
<keyword evidence="3" id="KW-1185">Reference proteome</keyword>
<sequence length="246" mass="26822">MTLIAGHRGARNLWAENSRTGFLNLRQMPVEAVEFDIHLDGAGEIVVIHDATLDRTTDHAGPVSALPAGAHRQVLLKDGHGDTIPTLADVLDIYKETPFELHIELKTDANALPYAGLEAKTIALVTALGIADRCVLTSFDLGVLQTLKTLAPHIRRLSSYDRKGADRDGVLVGLQKRLDLVDILAVEKSLLGAHWDIFAQHVPLERLGAWVTNTPADLEKWMSCGLRQITTDNPDVALAVRKALTV</sequence>
<dbReference type="RefSeq" id="WP_085787347.1">
    <property type="nucleotide sequence ID" value="NZ_CP019937.1"/>
</dbReference>
<dbReference type="CDD" id="cd08565">
    <property type="entry name" value="GDPD_pAtGDE_like"/>
    <property type="match status" value="1"/>
</dbReference>
<dbReference type="STRING" id="92947.BVG79_01920"/>
<keyword evidence="2" id="KW-0378">Hydrolase</keyword>
<dbReference type="InterPro" id="IPR030395">
    <property type="entry name" value="GP_PDE_dom"/>
</dbReference>
<dbReference type="PANTHER" id="PTHR46211:SF14">
    <property type="entry name" value="GLYCEROPHOSPHODIESTER PHOSPHODIESTERASE"/>
    <property type="match status" value="1"/>
</dbReference>
<dbReference type="InterPro" id="IPR017946">
    <property type="entry name" value="PLC-like_Pdiesterase_TIM-brl"/>
</dbReference>
<dbReference type="GO" id="GO:0006629">
    <property type="term" value="P:lipid metabolic process"/>
    <property type="evidence" value="ECO:0007669"/>
    <property type="project" value="InterPro"/>
</dbReference>
<dbReference type="EMBL" id="CP019937">
    <property type="protein sequence ID" value="ARO15262.1"/>
    <property type="molecule type" value="Genomic_DNA"/>
</dbReference>
<dbReference type="KEGG" id="kro:BVG79_01920"/>
<evidence type="ECO:0000313" key="2">
    <source>
        <dbReference type="EMBL" id="ARO15262.1"/>
    </source>
</evidence>
<dbReference type="Gene3D" id="3.20.20.190">
    <property type="entry name" value="Phosphatidylinositol (PI) phosphodiesterase"/>
    <property type="match status" value="1"/>
</dbReference>
<evidence type="ECO:0000313" key="3">
    <source>
        <dbReference type="Proteomes" id="UP000242447"/>
    </source>
</evidence>
<dbReference type="OrthoDB" id="9795622at2"/>
<dbReference type="AlphaFoldDB" id="A0A1W6P176"/>
<dbReference type="PANTHER" id="PTHR46211">
    <property type="entry name" value="GLYCEROPHOSPHORYL DIESTER PHOSPHODIESTERASE"/>
    <property type="match status" value="1"/>
</dbReference>
<evidence type="ECO:0000259" key="1">
    <source>
        <dbReference type="PROSITE" id="PS51704"/>
    </source>
</evidence>
<feature type="domain" description="GP-PDE" evidence="1">
    <location>
        <begin position="2"/>
        <end position="241"/>
    </location>
</feature>
<dbReference type="PROSITE" id="PS51704">
    <property type="entry name" value="GP_PDE"/>
    <property type="match status" value="1"/>
</dbReference>
<accession>A0A1W6P176</accession>
<protein>
    <submittedName>
        <fullName evidence="2">Glycerophosphoryl diester phosphodiesterase</fullName>
        <ecNumber evidence="2">3.1.4.46</ecNumber>
    </submittedName>
</protein>
<proteinExistence type="predicted"/>
<dbReference type="Proteomes" id="UP000242447">
    <property type="component" value="Chromosome"/>
</dbReference>
<gene>
    <name evidence="2" type="primary">ugpQ</name>
    <name evidence="2" type="ORF">BVG79_01920</name>
</gene>
<dbReference type="EC" id="3.1.4.46" evidence="2"/>
<dbReference type="Pfam" id="PF03009">
    <property type="entry name" value="GDPD"/>
    <property type="match status" value="1"/>
</dbReference>